<dbReference type="AlphaFoldDB" id="A0ABD2NJV4"/>
<name>A0ABD2NJV4_9CUCU</name>
<organism evidence="1 2">
    <name type="scientific">Cryptolaemus montrouzieri</name>
    <dbReference type="NCBI Taxonomy" id="559131"/>
    <lineage>
        <taxon>Eukaryota</taxon>
        <taxon>Metazoa</taxon>
        <taxon>Ecdysozoa</taxon>
        <taxon>Arthropoda</taxon>
        <taxon>Hexapoda</taxon>
        <taxon>Insecta</taxon>
        <taxon>Pterygota</taxon>
        <taxon>Neoptera</taxon>
        <taxon>Endopterygota</taxon>
        <taxon>Coleoptera</taxon>
        <taxon>Polyphaga</taxon>
        <taxon>Cucujiformia</taxon>
        <taxon>Coccinelloidea</taxon>
        <taxon>Coccinellidae</taxon>
        <taxon>Scymninae</taxon>
        <taxon>Scymnini</taxon>
        <taxon>Cryptolaemus</taxon>
    </lineage>
</organism>
<evidence type="ECO:0000313" key="1">
    <source>
        <dbReference type="EMBL" id="KAL3278943.1"/>
    </source>
</evidence>
<proteinExistence type="predicted"/>
<comment type="caution">
    <text evidence="1">The sequence shown here is derived from an EMBL/GenBank/DDBJ whole genome shotgun (WGS) entry which is preliminary data.</text>
</comment>
<reference evidence="1 2" key="1">
    <citation type="journal article" date="2021" name="BMC Biol.">
        <title>Horizontally acquired antibacterial genes associated with adaptive radiation of ladybird beetles.</title>
        <authorList>
            <person name="Li H.S."/>
            <person name="Tang X.F."/>
            <person name="Huang Y.H."/>
            <person name="Xu Z.Y."/>
            <person name="Chen M.L."/>
            <person name="Du X.Y."/>
            <person name="Qiu B.Y."/>
            <person name="Chen P.T."/>
            <person name="Zhang W."/>
            <person name="Slipinski A."/>
            <person name="Escalona H.E."/>
            <person name="Waterhouse R.M."/>
            <person name="Zwick A."/>
            <person name="Pang H."/>
        </authorList>
    </citation>
    <scope>NUCLEOTIDE SEQUENCE [LARGE SCALE GENOMIC DNA]</scope>
    <source>
        <strain evidence="1">SYSU2018</strain>
    </source>
</reference>
<evidence type="ECO:0000313" key="2">
    <source>
        <dbReference type="Proteomes" id="UP001516400"/>
    </source>
</evidence>
<gene>
    <name evidence="1" type="ORF">HHI36_016461</name>
</gene>
<dbReference type="EMBL" id="JABFTP020000124">
    <property type="protein sequence ID" value="KAL3278943.1"/>
    <property type="molecule type" value="Genomic_DNA"/>
</dbReference>
<protein>
    <submittedName>
        <fullName evidence="1">Uncharacterized protein</fullName>
    </submittedName>
</protein>
<dbReference type="Proteomes" id="UP001516400">
    <property type="component" value="Unassembled WGS sequence"/>
</dbReference>
<sequence length="117" mass="13639">MADLDIQQLNDQLSNLKKSDSFFKVIYKKLPEGINSYKEAYSLIDTFFNNNENVLEESEPKTSEPCRKCVSTNYQITYINSERKLKNTLINHFEERIVDQKDLISLLKQSRNNDAIG</sequence>
<feature type="non-terminal residue" evidence="1">
    <location>
        <position position="117"/>
    </location>
</feature>
<keyword evidence="2" id="KW-1185">Reference proteome</keyword>
<accession>A0ABD2NJV4</accession>